<accession>A0A316D214</accession>
<dbReference type="EMBL" id="QGGL01000048">
    <property type="protein sequence ID" value="PWK03345.1"/>
    <property type="molecule type" value="Genomic_DNA"/>
</dbReference>
<keyword evidence="3" id="KW-1185">Reference proteome</keyword>
<sequence>MAVMNRKEIIRGILITFFFNFAVPLGVYEVLSGRISDVTALAIATTIPLVENLWLFLRHRRVDAFGLFMLFGFMIAICAALVSGDQKMLLVRESFVSVALGLLCLGSIFIGRPLVFYFSKRFAVGNDPEAQREYDRNWQYAYFRNTMYRMTLVWGVVCLVEAVVRTSFVYALTVEGFLAVSPFITAGFFGGAAVWNVAAARRLRTEMGKIKGKRQMA</sequence>
<feature type="transmembrane region" description="Helical" evidence="1">
    <location>
        <begin position="12"/>
        <end position="32"/>
    </location>
</feature>
<feature type="transmembrane region" description="Helical" evidence="1">
    <location>
        <begin position="64"/>
        <end position="83"/>
    </location>
</feature>
<name>A0A316D214_9BACL</name>
<dbReference type="Proteomes" id="UP000245634">
    <property type="component" value="Unassembled WGS sequence"/>
</dbReference>
<feature type="transmembrane region" description="Helical" evidence="1">
    <location>
        <begin position="95"/>
        <end position="118"/>
    </location>
</feature>
<gene>
    <name evidence="2" type="ORF">C7459_1483</name>
</gene>
<evidence type="ECO:0000313" key="2">
    <source>
        <dbReference type="EMBL" id="PWK03345.1"/>
    </source>
</evidence>
<keyword evidence="1" id="KW-1133">Transmembrane helix</keyword>
<evidence type="ECO:0000256" key="1">
    <source>
        <dbReference type="SAM" id="Phobius"/>
    </source>
</evidence>
<organism evidence="2 3">
    <name type="scientific">Tumebacillus permanentifrigoris</name>
    <dbReference type="NCBI Taxonomy" id="378543"/>
    <lineage>
        <taxon>Bacteria</taxon>
        <taxon>Bacillati</taxon>
        <taxon>Bacillota</taxon>
        <taxon>Bacilli</taxon>
        <taxon>Bacillales</taxon>
        <taxon>Alicyclobacillaceae</taxon>
        <taxon>Tumebacillus</taxon>
    </lineage>
</organism>
<feature type="transmembrane region" description="Helical" evidence="1">
    <location>
        <begin position="38"/>
        <end position="57"/>
    </location>
</feature>
<reference evidence="2 3" key="1">
    <citation type="submission" date="2018-05" db="EMBL/GenBank/DDBJ databases">
        <title>Genomic Encyclopedia of Type Strains, Phase IV (KMG-IV): sequencing the most valuable type-strain genomes for metagenomic binning, comparative biology and taxonomic classification.</title>
        <authorList>
            <person name="Goeker M."/>
        </authorList>
    </citation>
    <scope>NUCLEOTIDE SEQUENCE [LARGE SCALE GENOMIC DNA]</scope>
    <source>
        <strain evidence="2 3">DSM 18773</strain>
    </source>
</reference>
<dbReference type="AlphaFoldDB" id="A0A316D214"/>
<evidence type="ECO:0000313" key="3">
    <source>
        <dbReference type="Proteomes" id="UP000245634"/>
    </source>
</evidence>
<feature type="transmembrane region" description="Helical" evidence="1">
    <location>
        <begin position="177"/>
        <end position="199"/>
    </location>
</feature>
<keyword evidence="1" id="KW-0812">Transmembrane</keyword>
<feature type="transmembrane region" description="Helical" evidence="1">
    <location>
        <begin position="152"/>
        <end position="171"/>
    </location>
</feature>
<protein>
    <recommendedName>
        <fullName evidence="4">Intracellular septation protein A</fullName>
    </recommendedName>
</protein>
<proteinExistence type="predicted"/>
<dbReference type="NCBIfam" id="NF041646">
    <property type="entry name" value="VC0807_fam"/>
    <property type="match status" value="1"/>
</dbReference>
<keyword evidence="1" id="KW-0472">Membrane</keyword>
<comment type="caution">
    <text evidence="2">The sequence shown here is derived from an EMBL/GenBank/DDBJ whole genome shotgun (WGS) entry which is preliminary data.</text>
</comment>
<evidence type="ECO:0008006" key="4">
    <source>
        <dbReference type="Google" id="ProtNLM"/>
    </source>
</evidence>